<dbReference type="AlphaFoldDB" id="A0A0L7LE77"/>
<evidence type="ECO:0000313" key="4">
    <source>
        <dbReference type="Proteomes" id="UP000037510"/>
    </source>
</evidence>
<evidence type="ECO:0000259" key="2">
    <source>
        <dbReference type="Pfam" id="PF10545"/>
    </source>
</evidence>
<protein>
    <submittedName>
        <fullName evidence="3">Transcription factor Adf-1-like protein</fullName>
    </submittedName>
</protein>
<organism evidence="3 4">
    <name type="scientific">Operophtera brumata</name>
    <name type="common">Winter moth</name>
    <name type="synonym">Phalaena brumata</name>
    <dbReference type="NCBI Taxonomy" id="104452"/>
    <lineage>
        <taxon>Eukaryota</taxon>
        <taxon>Metazoa</taxon>
        <taxon>Ecdysozoa</taxon>
        <taxon>Arthropoda</taxon>
        <taxon>Hexapoda</taxon>
        <taxon>Insecta</taxon>
        <taxon>Pterygota</taxon>
        <taxon>Neoptera</taxon>
        <taxon>Endopterygota</taxon>
        <taxon>Lepidoptera</taxon>
        <taxon>Glossata</taxon>
        <taxon>Ditrysia</taxon>
        <taxon>Geometroidea</taxon>
        <taxon>Geometridae</taxon>
        <taxon>Larentiinae</taxon>
        <taxon>Operophtera</taxon>
    </lineage>
</organism>
<name>A0A0L7LE77_OPEBR</name>
<gene>
    <name evidence="3" type="ORF">OBRU01_10375</name>
</gene>
<feature type="region of interest" description="Disordered" evidence="1">
    <location>
        <begin position="73"/>
        <end position="98"/>
    </location>
</feature>
<dbReference type="Pfam" id="PF10545">
    <property type="entry name" value="MADF_DNA_bdg"/>
    <property type="match status" value="1"/>
</dbReference>
<sequence>MNELDLIKEVEKRPILYDKSVSGFNKTKLRDEAWKEVQDALNTTAITAPGSDSDAEDDKLRSIQCLPDLSFMGETTYEDPASPQPSLMRARTSSSDDEYNSCLCNRSSKHCLNPSSELKRRRPATS</sequence>
<accession>A0A0L7LE77</accession>
<keyword evidence="4" id="KW-1185">Reference proteome</keyword>
<comment type="caution">
    <text evidence="3">The sequence shown here is derived from an EMBL/GenBank/DDBJ whole genome shotgun (WGS) entry which is preliminary data.</text>
</comment>
<feature type="non-terminal residue" evidence="3">
    <location>
        <position position="126"/>
    </location>
</feature>
<proteinExistence type="predicted"/>
<reference evidence="3 4" key="1">
    <citation type="journal article" date="2015" name="Genome Biol. Evol.">
        <title>The genome of winter moth (Operophtera brumata) provides a genomic perspective on sexual dimorphism and phenology.</title>
        <authorList>
            <person name="Derks M.F."/>
            <person name="Smit S."/>
            <person name="Salis L."/>
            <person name="Schijlen E."/>
            <person name="Bossers A."/>
            <person name="Mateman C."/>
            <person name="Pijl A.S."/>
            <person name="de Ridder D."/>
            <person name="Groenen M.A."/>
            <person name="Visser M.E."/>
            <person name="Megens H.J."/>
        </authorList>
    </citation>
    <scope>NUCLEOTIDE SEQUENCE [LARGE SCALE GENOMIC DNA]</scope>
    <source>
        <strain evidence="3">WM2013NL</strain>
        <tissue evidence="3">Head and thorax</tissue>
    </source>
</reference>
<dbReference type="InterPro" id="IPR006578">
    <property type="entry name" value="MADF-dom"/>
</dbReference>
<feature type="domain" description="MADF" evidence="2">
    <location>
        <begin position="6"/>
        <end position="43"/>
    </location>
</feature>
<evidence type="ECO:0000313" key="3">
    <source>
        <dbReference type="EMBL" id="KOB73695.1"/>
    </source>
</evidence>
<evidence type="ECO:0000256" key="1">
    <source>
        <dbReference type="SAM" id="MobiDB-lite"/>
    </source>
</evidence>
<dbReference type="EMBL" id="JTDY01001509">
    <property type="protein sequence ID" value="KOB73695.1"/>
    <property type="molecule type" value="Genomic_DNA"/>
</dbReference>
<dbReference type="Proteomes" id="UP000037510">
    <property type="component" value="Unassembled WGS sequence"/>
</dbReference>